<keyword evidence="1" id="KW-0812">Transmembrane</keyword>
<evidence type="ECO:0000256" key="1">
    <source>
        <dbReference type="SAM" id="Phobius"/>
    </source>
</evidence>
<proteinExistence type="predicted"/>
<dbReference type="Proteomes" id="UP000323876">
    <property type="component" value="Unassembled WGS sequence"/>
</dbReference>
<feature type="domain" description="Acyltransferase 3" evidence="2">
    <location>
        <begin position="9"/>
        <end position="344"/>
    </location>
</feature>
<evidence type="ECO:0000313" key="3">
    <source>
        <dbReference type="EMBL" id="KAA8890755.1"/>
    </source>
</evidence>
<sequence>MSRQRSWTIDLVRVFAIGVVVVIHWISVRVTVTDGVVRGDSALHGRPLWALSWLIQVMPLFFLAGGFANTLIVDRWRATGLSYGEYLGPRARRLVTPVLALIAVLAPVIGVLGGYSERTAVTAAHVVASPLWFLAVYLIAVAAAPGAVFVHDRVPLLLPAVLLGCSFGVDALRFGGDGRFAEWNLLFVWMSCHQLGVVHARGLLRRVAEAGALLIAVLGCCLLVVMVGPGPYFPTTLGMADAPVSNLAPPTSAISILAVVQLALLTLVDRRMAGWEPRSSVRRMITAVVPLLMTIYLWHVPVNAMLTGVAVLAPSRLLPADPQLWWETRPLWIAVSAVMLFLVVRISMRWDAFCARYAARDATLPALAGTLLAAGGVYGIWRYQLFPVGPGAAVLAVLLGAVVLTTTRRNADAVKSATPA</sequence>
<feature type="transmembrane region" description="Helical" evidence="1">
    <location>
        <begin position="247"/>
        <end position="268"/>
    </location>
</feature>
<accession>A0A5N0ER80</accession>
<keyword evidence="1" id="KW-0472">Membrane</keyword>
<feature type="transmembrane region" description="Helical" evidence="1">
    <location>
        <begin position="48"/>
        <end position="73"/>
    </location>
</feature>
<feature type="transmembrane region" description="Helical" evidence="1">
    <location>
        <begin position="210"/>
        <end position="227"/>
    </location>
</feature>
<dbReference type="GO" id="GO:0016747">
    <property type="term" value="F:acyltransferase activity, transferring groups other than amino-acyl groups"/>
    <property type="evidence" value="ECO:0007669"/>
    <property type="project" value="InterPro"/>
</dbReference>
<organism evidence="3 4">
    <name type="scientific">Nocardia colli</name>
    <dbReference type="NCBI Taxonomy" id="2545717"/>
    <lineage>
        <taxon>Bacteria</taxon>
        <taxon>Bacillati</taxon>
        <taxon>Actinomycetota</taxon>
        <taxon>Actinomycetes</taxon>
        <taxon>Mycobacteriales</taxon>
        <taxon>Nocardiaceae</taxon>
        <taxon>Nocardia</taxon>
    </lineage>
</organism>
<feature type="transmembrane region" description="Helical" evidence="1">
    <location>
        <begin position="94"/>
        <end position="115"/>
    </location>
</feature>
<keyword evidence="1" id="KW-1133">Transmembrane helix</keyword>
<dbReference type="EMBL" id="VXLC01000001">
    <property type="protein sequence ID" value="KAA8890755.1"/>
    <property type="molecule type" value="Genomic_DNA"/>
</dbReference>
<feature type="transmembrane region" description="Helical" evidence="1">
    <location>
        <begin position="362"/>
        <end position="381"/>
    </location>
</feature>
<keyword evidence="3" id="KW-0012">Acyltransferase</keyword>
<feature type="transmembrane region" description="Helical" evidence="1">
    <location>
        <begin position="127"/>
        <end position="149"/>
    </location>
</feature>
<keyword evidence="4" id="KW-1185">Reference proteome</keyword>
<dbReference type="InterPro" id="IPR002656">
    <property type="entry name" value="Acyl_transf_3_dom"/>
</dbReference>
<feature type="transmembrane region" description="Helical" evidence="1">
    <location>
        <begin position="331"/>
        <end position="350"/>
    </location>
</feature>
<evidence type="ECO:0000313" key="4">
    <source>
        <dbReference type="Proteomes" id="UP000323876"/>
    </source>
</evidence>
<evidence type="ECO:0000259" key="2">
    <source>
        <dbReference type="Pfam" id="PF01757"/>
    </source>
</evidence>
<feature type="transmembrane region" description="Helical" evidence="1">
    <location>
        <begin position="7"/>
        <end position="28"/>
    </location>
</feature>
<gene>
    <name evidence="3" type="ORF">F3087_05840</name>
</gene>
<dbReference type="RefSeq" id="WP_150400661.1">
    <property type="nucleotide sequence ID" value="NZ_VXLC01000001.1"/>
</dbReference>
<keyword evidence="3" id="KW-0808">Transferase</keyword>
<reference evidence="3 4" key="1">
    <citation type="submission" date="2019-09" db="EMBL/GenBank/DDBJ databases">
        <authorList>
            <person name="Wang X."/>
        </authorList>
    </citation>
    <scope>NUCLEOTIDE SEQUENCE [LARGE SCALE GENOMIC DNA]</scope>
    <source>
        <strain evidence="3 4">CICC 11023</strain>
    </source>
</reference>
<name>A0A5N0ER80_9NOCA</name>
<protein>
    <submittedName>
        <fullName evidence="3">Acyltransferase</fullName>
    </submittedName>
</protein>
<dbReference type="OrthoDB" id="8206682at2"/>
<dbReference type="AlphaFoldDB" id="A0A5N0ER80"/>
<comment type="caution">
    <text evidence="3">The sequence shown here is derived from an EMBL/GenBank/DDBJ whole genome shotgun (WGS) entry which is preliminary data.</text>
</comment>
<feature type="transmembrane region" description="Helical" evidence="1">
    <location>
        <begin position="288"/>
        <end position="311"/>
    </location>
</feature>
<dbReference type="Pfam" id="PF01757">
    <property type="entry name" value="Acyl_transf_3"/>
    <property type="match status" value="1"/>
</dbReference>
<feature type="transmembrane region" description="Helical" evidence="1">
    <location>
        <begin position="387"/>
        <end position="406"/>
    </location>
</feature>